<dbReference type="EMBL" id="UINC01001033">
    <property type="protein sequence ID" value="SUZ68198.1"/>
    <property type="molecule type" value="Genomic_DNA"/>
</dbReference>
<accession>A0A381PNZ4</accession>
<organism evidence="1">
    <name type="scientific">marine metagenome</name>
    <dbReference type="NCBI Taxonomy" id="408172"/>
    <lineage>
        <taxon>unclassified sequences</taxon>
        <taxon>metagenomes</taxon>
        <taxon>ecological metagenomes</taxon>
    </lineage>
</organism>
<protein>
    <recommendedName>
        <fullName evidence="2">PorV/PorQ family protein</fullName>
    </recommendedName>
</protein>
<proteinExistence type="predicted"/>
<sequence>MIRTAVLVSALAVICSTKLSAQTNHTLPRVLELPASTRAMALGGAYMTNSPQADVLFYNPALLVGVQSFGLDIQQWGTASWTSTAVAARQWLGGGIGIGLQVLQYGAHGPGSYTAPSGQAHLFDAGSLPVSERVATIGYAREIKGFNLGLAIKLIEERVAFNKFVASDARTRDGAVWFDAGISKTFFALTTSLSYQNNGDRLFAGEYLGDYQVADRITLGVSSSGMQFGIFDYGITAAITQVRTFKEDSATIPAAGLEISYWPIRGRTFVARAGVQRTPYYEDASPFTFGFAYWGDNLVLEWSFQGMEQSELRTHRFGVSWR</sequence>
<dbReference type="AlphaFoldDB" id="A0A381PNZ4"/>
<evidence type="ECO:0008006" key="2">
    <source>
        <dbReference type="Google" id="ProtNLM"/>
    </source>
</evidence>
<gene>
    <name evidence="1" type="ORF">METZ01_LOCUS21052</name>
</gene>
<reference evidence="1" key="1">
    <citation type="submission" date="2018-05" db="EMBL/GenBank/DDBJ databases">
        <authorList>
            <person name="Lanie J.A."/>
            <person name="Ng W.-L."/>
            <person name="Kazmierczak K.M."/>
            <person name="Andrzejewski T.M."/>
            <person name="Davidsen T.M."/>
            <person name="Wayne K.J."/>
            <person name="Tettelin H."/>
            <person name="Glass J.I."/>
            <person name="Rusch D."/>
            <person name="Podicherti R."/>
            <person name="Tsui H.-C.T."/>
            <person name="Winkler M.E."/>
        </authorList>
    </citation>
    <scope>NUCLEOTIDE SEQUENCE</scope>
</reference>
<evidence type="ECO:0000313" key="1">
    <source>
        <dbReference type="EMBL" id="SUZ68198.1"/>
    </source>
</evidence>
<name>A0A381PNZ4_9ZZZZ</name>